<organism evidence="1 2">
    <name type="scientific">Stenotrophomonas forensis</name>
    <dbReference type="NCBI Taxonomy" id="2871169"/>
    <lineage>
        <taxon>Bacteria</taxon>
        <taxon>Pseudomonadati</taxon>
        <taxon>Pseudomonadota</taxon>
        <taxon>Gammaproteobacteria</taxon>
        <taxon>Lysobacterales</taxon>
        <taxon>Lysobacteraceae</taxon>
        <taxon>Stenotrophomonas</taxon>
        <taxon>Stenotrophomonas maltophilia group</taxon>
    </lineage>
</organism>
<evidence type="ECO:0000313" key="1">
    <source>
        <dbReference type="EMBL" id="WDM64551.1"/>
    </source>
</evidence>
<accession>A0ABY7Y3K4</accession>
<proteinExistence type="predicted"/>
<dbReference type="Proteomes" id="UP001216828">
    <property type="component" value="Chromosome"/>
</dbReference>
<keyword evidence="2" id="KW-1185">Reference proteome</keyword>
<dbReference type="RefSeq" id="WP_274512037.1">
    <property type="nucleotide sequence ID" value="NZ_CP082270.1"/>
</dbReference>
<evidence type="ECO:0000313" key="2">
    <source>
        <dbReference type="Proteomes" id="UP001216828"/>
    </source>
</evidence>
<gene>
    <name evidence="1" type="ORF">K5L94_04480</name>
</gene>
<protein>
    <submittedName>
        <fullName evidence="1">Uncharacterized protein</fullName>
    </submittedName>
</protein>
<name>A0ABY7Y3K4_9GAMM</name>
<sequence>MNIEDFWNSAFLAALSRLPAALAKEEADVATELCIQHWQTNHHRSAPQYRTRWKDQNIANVPGRLKPSVKLVKGEPEAKNRKIN</sequence>
<reference evidence="1 2" key="1">
    <citation type="submission" date="2021-08" db="EMBL/GenBank/DDBJ databases">
        <title>Stenotrophomonas forensis sp. nov., isolated from contaminated viral transport media.</title>
        <authorList>
            <person name="Nguyen S.V."/>
            <person name="Edwards D."/>
            <person name="Scott S."/>
            <person name="Doss J."/>
            <person name="Merid S."/>
            <person name="Zelaya E."/>
            <person name="Maza C."/>
            <person name="Mann M."/>
            <person name="Hamilton B."/>
            <person name="Blackwell R."/>
            <person name="Tran A."/>
            <person name="Hauser J."/>
        </authorList>
    </citation>
    <scope>NUCLEOTIDE SEQUENCE [LARGE SCALE GENOMIC DNA]</scope>
    <source>
        <strain evidence="1 2">DFS-20110405</strain>
    </source>
</reference>
<dbReference type="EMBL" id="CP082270">
    <property type="protein sequence ID" value="WDM64551.1"/>
    <property type="molecule type" value="Genomic_DNA"/>
</dbReference>